<dbReference type="RefSeq" id="WP_386089110.1">
    <property type="nucleotide sequence ID" value="NZ_JBHRXN010000010.1"/>
</dbReference>
<protein>
    <submittedName>
        <fullName evidence="1">Uncharacterized protein</fullName>
    </submittedName>
</protein>
<comment type="caution">
    <text evidence="1">The sequence shown here is derived from an EMBL/GenBank/DDBJ whole genome shotgun (WGS) entry which is preliminary data.</text>
</comment>
<dbReference type="Proteomes" id="UP001595741">
    <property type="component" value="Unassembled WGS sequence"/>
</dbReference>
<organism evidence="1 2">
    <name type="scientific">Vogesella facilis</name>
    <dbReference type="NCBI Taxonomy" id="1655232"/>
    <lineage>
        <taxon>Bacteria</taxon>
        <taxon>Pseudomonadati</taxon>
        <taxon>Pseudomonadota</taxon>
        <taxon>Betaproteobacteria</taxon>
        <taxon>Neisseriales</taxon>
        <taxon>Chromobacteriaceae</taxon>
        <taxon>Vogesella</taxon>
    </lineage>
</organism>
<keyword evidence="2" id="KW-1185">Reference proteome</keyword>
<evidence type="ECO:0000313" key="1">
    <source>
        <dbReference type="EMBL" id="MFC3531547.1"/>
    </source>
</evidence>
<sequence>MKLLRRLVAYWSSRWSLLPDCQLSCAERTLEQLRHQADSLSRGRWM</sequence>
<name>A0ABV7RDS5_9NEIS</name>
<gene>
    <name evidence="1" type="ORF">ACFOLG_05050</name>
</gene>
<proteinExistence type="predicted"/>
<evidence type="ECO:0000313" key="2">
    <source>
        <dbReference type="Proteomes" id="UP001595741"/>
    </source>
</evidence>
<accession>A0ABV7RDS5</accession>
<dbReference type="EMBL" id="JBHRXN010000010">
    <property type="protein sequence ID" value="MFC3531547.1"/>
    <property type="molecule type" value="Genomic_DNA"/>
</dbReference>
<reference evidence="2" key="1">
    <citation type="journal article" date="2019" name="Int. J. Syst. Evol. Microbiol.">
        <title>The Global Catalogue of Microorganisms (GCM) 10K type strain sequencing project: providing services to taxonomists for standard genome sequencing and annotation.</title>
        <authorList>
            <consortium name="The Broad Institute Genomics Platform"/>
            <consortium name="The Broad Institute Genome Sequencing Center for Infectious Disease"/>
            <person name="Wu L."/>
            <person name="Ma J."/>
        </authorList>
    </citation>
    <scope>NUCLEOTIDE SEQUENCE [LARGE SCALE GENOMIC DNA]</scope>
    <source>
        <strain evidence="2">KCTC 42742</strain>
    </source>
</reference>